<evidence type="ECO:0000313" key="3">
    <source>
        <dbReference type="Proteomes" id="UP000531216"/>
    </source>
</evidence>
<reference evidence="2 3" key="1">
    <citation type="submission" date="2020-08" db="EMBL/GenBank/DDBJ databases">
        <title>Genomic Encyclopedia of Type Strains, Phase IV (KMG-IV): sequencing the most valuable type-strain genomes for metagenomic binning, comparative biology and taxonomic classification.</title>
        <authorList>
            <person name="Goeker M."/>
        </authorList>
    </citation>
    <scope>NUCLEOTIDE SEQUENCE [LARGE SCALE GENOMIC DNA]</scope>
    <source>
        <strain evidence="2 3">DSM 25024</strain>
    </source>
</reference>
<dbReference type="InterPro" id="IPR037523">
    <property type="entry name" value="VOC_core"/>
</dbReference>
<dbReference type="InterPro" id="IPR025870">
    <property type="entry name" value="Glyoxalase-like_dom"/>
</dbReference>
<evidence type="ECO:0000259" key="1">
    <source>
        <dbReference type="PROSITE" id="PS51819"/>
    </source>
</evidence>
<keyword evidence="2" id="KW-0560">Oxidoreductase</keyword>
<keyword evidence="3" id="KW-1185">Reference proteome</keyword>
<dbReference type="AlphaFoldDB" id="A0A7W6BSF5"/>
<dbReference type="InterPro" id="IPR029068">
    <property type="entry name" value="Glyas_Bleomycin-R_OHBP_Dase"/>
</dbReference>
<organism evidence="2 3">
    <name type="scientific">Aureimonas phyllosphaerae</name>
    <dbReference type="NCBI Taxonomy" id="1166078"/>
    <lineage>
        <taxon>Bacteria</taxon>
        <taxon>Pseudomonadati</taxon>
        <taxon>Pseudomonadota</taxon>
        <taxon>Alphaproteobacteria</taxon>
        <taxon>Hyphomicrobiales</taxon>
        <taxon>Aurantimonadaceae</taxon>
        <taxon>Aureimonas</taxon>
    </lineage>
</organism>
<dbReference type="PROSITE" id="PS51819">
    <property type="entry name" value="VOC"/>
    <property type="match status" value="1"/>
</dbReference>
<dbReference type="PANTHER" id="PTHR40265:SF1">
    <property type="entry name" value="GLYOXALASE-LIKE DOMAIN-CONTAINING PROTEIN"/>
    <property type="match status" value="1"/>
</dbReference>
<evidence type="ECO:0000313" key="2">
    <source>
        <dbReference type="EMBL" id="MBB3937193.1"/>
    </source>
</evidence>
<dbReference type="Pfam" id="PF13468">
    <property type="entry name" value="Glyoxalase_3"/>
    <property type="match status" value="1"/>
</dbReference>
<protein>
    <submittedName>
        <fullName evidence="2">Catechol 2,3-dioxygenase-like lactoylglutathione lyase family enzyme</fullName>
    </submittedName>
</protein>
<dbReference type="Gene3D" id="3.10.180.10">
    <property type="entry name" value="2,3-Dihydroxybiphenyl 1,2-Dioxygenase, domain 1"/>
    <property type="match status" value="1"/>
</dbReference>
<accession>A0A7W6BSF5</accession>
<dbReference type="SUPFAM" id="SSF54593">
    <property type="entry name" value="Glyoxalase/Bleomycin resistance protein/Dihydroxybiphenyl dioxygenase"/>
    <property type="match status" value="2"/>
</dbReference>
<keyword evidence="2" id="KW-0456">Lyase</keyword>
<sequence length="273" mass="29630">MARRIDHLVVGVRDLDAAAAFYARLGFQVGARNRHPWGTENRLIQFGTSFLELITVGDDPAAIPAHAPRRFSFGAFVRDALERREGISMLVLDSRDAAADAERFGAADIGDFEPFFFQRRGRRPDGGEIEVAFTLAFATDPAAPQAGFFVCEQHRPENFWNTAFQHHPNGARDIAAVRLAAPEPAAHLGFLRTFAGVAETPGHDTAVPLDGGRIELVAGPAPARFAGFAMRVPDLLYVAERLRSEGIAFDMEGGRLLVAADAAFGTAIRFETA</sequence>
<comment type="caution">
    <text evidence="2">The sequence shown here is derived from an EMBL/GenBank/DDBJ whole genome shotgun (WGS) entry which is preliminary data.</text>
</comment>
<dbReference type="OrthoDB" id="9812467at2"/>
<proteinExistence type="predicted"/>
<dbReference type="RefSeq" id="WP_090965247.1">
    <property type="nucleotide sequence ID" value="NZ_FOOA01000017.1"/>
</dbReference>
<name>A0A7W6BSF5_9HYPH</name>
<dbReference type="PANTHER" id="PTHR40265">
    <property type="entry name" value="BLL2707 PROTEIN"/>
    <property type="match status" value="1"/>
</dbReference>
<keyword evidence="2" id="KW-0223">Dioxygenase</keyword>
<dbReference type="GO" id="GO:0016829">
    <property type="term" value="F:lyase activity"/>
    <property type="evidence" value="ECO:0007669"/>
    <property type="project" value="UniProtKB-KW"/>
</dbReference>
<feature type="domain" description="VOC" evidence="1">
    <location>
        <begin position="4"/>
        <end position="134"/>
    </location>
</feature>
<dbReference type="Proteomes" id="UP000531216">
    <property type="component" value="Unassembled WGS sequence"/>
</dbReference>
<gene>
    <name evidence="2" type="ORF">GGR05_003358</name>
</gene>
<dbReference type="EMBL" id="JACIDO010000007">
    <property type="protein sequence ID" value="MBB3937193.1"/>
    <property type="molecule type" value="Genomic_DNA"/>
</dbReference>
<dbReference type="GO" id="GO:0051213">
    <property type="term" value="F:dioxygenase activity"/>
    <property type="evidence" value="ECO:0007669"/>
    <property type="project" value="UniProtKB-KW"/>
</dbReference>